<proteinExistence type="predicted"/>
<protein>
    <submittedName>
        <fullName evidence="2">Uncharacterized protein</fullName>
    </submittedName>
</protein>
<dbReference type="RefSeq" id="WP_303681420.1">
    <property type="nucleotide sequence ID" value="NZ_LVWG01000026.1"/>
</dbReference>
<evidence type="ECO:0000256" key="1">
    <source>
        <dbReference type="SAM" id="MobiDB-lite"/>
    </source>
</evidence>
<sequence length="1339" mass="149930">MLVQRTAIPIAPDPEGQPNAEPVNLDALRSIPAWVLLGEPGAGKSSAFRMEADATEGILIPIARFISADPESGWKNRTLFLDGLDENRSTGTNQQAILYQIHRKLRQLGSPNFRISCRATDWYGQSDKEAIISASPDARLPLYVLEPLNEENILQILGDNFNRSDGKALIEKAKTYGIEALLRNPQTLQLIAEALDGKSWPANRKETYEFACGKLAQEGNKSHRDRHRQHRHETEQLLRAAGQILATLLFAGKQGVALDPSVENEHFPTIGKLQPKDMPSAEAALGSRLFVPAAGREERLEPTHRSVAEYLGARWIGKEIDRHGLPLKRVFNLMCGRDGKAVDGLRGLYGWLATETHTARTSMIRSDPLSVALYGDPRAMGTDDKKLLLQEIHAAFRDNPTILREPGNIETLWSLFDPDLRDTYLDGLEDPGRDDATQTYTIFLLKALRTSIARSGLGDALKSLVADGSRWERVRKLALEAWMDCGAATEDAIEILTDFTEGTITDPFNELAGILLHRLFPEKLGTLEALRHFHRSDERISGMYRFFWRYEFPRKVPEGDLPRVLDELSRNPRLQALDKTEWETHDMQATLVTRALETHGDDVSDDILFSWLRLGTDEFGQRPHNPEFHQSVAGWLEKRPQRYFALLQLCFERSRKEPSPAYALHACGQILRAAAEPRTLGLWHFLQISREQNDILAREHLQSAVRSLFRKGQEGLTLEMLFEWRGTDPVKQEWLRAFLSCPIPGARILAASSPERELRDPEKIKRERSSQLAAKLDEIANGTAPMGLLATLASIWNGRFSDIAGSSPEERFRSYCTNDEEVVRAAESGMKSCITRNDLPTPAEIIKHSARQETFSIGEACLLGMQLLWDEEPKAVDLLPDETLESMICFRLVNGAGETPGWFAHLAASKPRLVAGILTRLVGAQLKARKMHIDGIHELGNDPLWKKVAAIAAPTLLENFPTRCRAPHLAHLGTFLKSALKYAPTDLPAIIARKLALKSLEPGQKIYYLLAGMLLEPQRYELPLWDFAGETWQRVRHIASFTSRGFSELQVDLQLSPETLSKLIELQAPFASPEWPLGGGTITESMELGDQVKSLISELAARGTEESLHEIDRLLALAALQKFRTHLQMSRHKATAAIRESVRTIPPLADVAAVLENGAPADPEDLLAIVLDQLGHVAADIRQSNSDIYRQFWTEAANNNRHKCEQSCRDALLGILRQRLQPRGIASEPEVDHAGDKRAAIRISFKNRIAIPVEIKGDWHRELWTAPTSQLPRYTAPAMTGGRAIYLVLWTGGREQPPPRDGGKKPRSPRELQERLEAFTAGRSEERTEVFVLDVSWPG</sequence>
<name>A0A165LUD1_PELLU</name>
<feature type="region of interest" description="Disordered" evidence="1">
    <location>
        <begin position="1"/>
        <end position="20"/>
    </location>
</feature>
<comment type="caution">
    <text evidence="2">The sequence shown here is derived from an EMBL/GenBank/DDBJ whole genome shotgun (WGS) entry which is preliminary data.</text>
</comment>
<accession>A0A165LUD1</accession>
<organism evidence="2 3">
    <name type="scientific">Pelodictyon luteolum</name>
    <dbReference type="NCBI Taxonomy" id="1100"/>
    <lineage>
        <taxon>Bacteria</taxon>
        <taxon>Pseudomonadati</taxon>
        <taxon>Chlorobiota</taxon>
        <taxon>Chlorobiia</taxon>
        <taxon>Chlorobiales</taxon>
        <taxon>Chlorobiaceae</taxon>
        <taxon>Chlorobium/Pelodictyon group</taxon>
        <taxon>Pelodictyon</taxon>
    </lineage>
</organism>
<evidence type="ECO:0000313" key="2">
    <source>
        <dbReference type="EMBL" id="KZK74442.1"/>
    </source>
</evidence>
<gene>
    <name evidence="2" type="ORF">A3K90_08750</name>
</gene>
<dbReference type="EMBL" id="LVWG01000026">
    <property type="protein sequence ID" value="KZK74442.1"/>
    <property type="molecule type" value="Genomic_DNA"/>
</dbReference>
<evidence type="ECO:0000313" key="3">
    <source>
        <dbReference type="Proteomes" id="UP000076481"/>
    </source>
</evidence>
<dbReference type="Proteomes" id="UP000076481">
    <property type="component" value="Unassembled WGS sequence"/>
</dbReference>
<reference evidence="2 3" key="1">
    <citation type="submission" date="2016-03" db="EMBL/GenBank/DDBJ databases">
        <title>Speciation and ecological success in dimly lit waters: horizontal gene transfer in a green sulfur bacteria bloom unveiled by metagenomic assembly.</title>
        <authorList>
            <person name="Llorens-Mares T."/>
            <person name="Liu Z."/>
            <person name="Allen L.Z."/>
            <person name="Rusch D.B."/>
            <person name="Craig M.T."/>
            <person name="Dupont C.L."/>
            <person name="Bryant D.A."/>
            <person name="Casamayor E.O."/>
        </authorList>
    </citation>
    <scope>NUCLEOTIDE SEQUENCE [LARGE SCALE GENOMIC DNA]</scope>
    <source>
        <strain evidence="2">CIII</strain>
    </source>
</reference>